<gene>
    <name evidence="13" type="ordered locus">Cfla_3403</name>
</gene>
<feature type="region of interest" description="Disordered" evidence="11">
    <location>
        <begin position="407"/>
        <end position="452"/>
    </location>
</feature>
<evidence type="ECO:0000256" key="10">
    <source>
        <dbReference type="ARBA" id="ARBA00035686"/>
    </source>
</evidence>
<evidence type="ECO:0000313" key="13">
    <source>
        <dbReference type="EMBL" id="ADG76280.1"/>
    </source>
</evidence>
<dbReference type="GO" id="GO:0005886">
    <property type="term" value="C:plasma membrane"/>
    <property type="evidence" value="ECO:0007669"/>
    <property type="project" value="UniProtKB-SubCell"/>
</dbReference>
<evidence type="ECO:0000256" key="12">
    <source>
        <dbReference type="SAM" id="Phobius"/>
    </source>
</evidence>
<dbReference type="InterPro" id="IPR001851">
    <property type="entry name" value="ABC_transp_permease"/>
</dbReference>
<dbReference type="EMBL" id="CP001964">
    <property type="protein sequence ID" value="ADG76280.1"/>
    <property type="molecule type" value="Genomic_DNA"/>
</dbReference>
<evidence type="ECO:0000256" key="11">
    <source>
        <dbReference type="SAM" id="MobiDB-lite"/>
    </source>
</evidence>
<comment type="function">
    <text evidence="9">Part of the binding-protein-dependent transport system for D-xylose. Probably responsible for the translocation of the substrate across the membrane.</text>
</comment>
<feature type="transmembrane region" description="Helical" evidence="12">
    <location>
        <begin position="52"/>
        <end position="82"/>
    </location>
</feature>
<evidence type="ECO:0000256" key="3">
    <source>
        <dbReference type="ARBA" id="ARBA00022475"/>
    </source>
</evidence>
<feature type="transmembrane region" description="Helical" evidence="12">
    <location>
        <begin position="12"/>
        <end position="31"/>
    </location>
</feature>
<dbReference type="PANTHER" id="PTHR32196:SF32">
    <property type="entry name" value="XYLOSE TRANSPORT SYSTEM PERMEASE PROTEIN XYLH"/>
    <property type="match status" value="1"/>
</dbReference>
<keyword evidence="3" id="KW-1003">Cell membrane</keyword>
<dbReference type="Pfam" id="PF02653">
    <property type="entry name" value="BPD_transp_2"/>
    <property type="match status" value="1"/>
</dbReference>
<keyword evidence="8 12" id="KW-0472">Membrane</keyword>
<feature type="compositionally biased region" description="Basic and acidic residues" evidence="11">
    <location>
        <begin position="442"/>
        <end position="452"/>
    </location>
</feature>
<feature type="transmembrane region" description="Helical" evidence="12">
    <location>
        <begin position="94"/>
        <end position="117"/>
    </location>
</feature>
<sequence>MTSFKQVLGGDVRQFTMVFALVALLVAFDVASGGRMLTSSNFQNLLSGNAYVLILAIGMVMVIVIGQIDLSVGSVAGFVGMVVALSARDLNLPWWAAVLVGLAVGTAIGCWQGFWLARLGIPGFITTLAGMMIFRGAVIWISGSISVPVPPELRFLGSGYLPEWGPAFTQMNNSTLLLGLIAIGVYGYSQLTQHRRAAASGDRAEPLWPVVVRVVLVGAVIAYVTWLFGSGRPGTSFPVPGLILVGLVIVYHVVTQRTRFGRHIYAVGGNRAAAALSGVNTRRTYFLVMANMSFLAALAGIMFVGRATSAGPSDGTMWELDAIAAVFIGGAAVSGGIGTVTASMVGGLVMAVLNSGLMLMGVGADRTQVIKGVVLLAAVAFDVYNKQQGRPSITGLLWERLSRGGTTQGGPDAAAAVAASTATAPPALGPVEPEGDAPVVPAEDRASTGRAG</sequence>
<feature type="transmembrane region" description="Helical" evidence="12">
    <location>
        <begin position="210"/>
        <end position="229"/>
    </location>
</feature>
<organism evidence="13 14">
    <name type="scientific">Cellulomonas flavigena (strain ATCC 482 / DSM 20109 / BCRC 11376 / JCM 18109 / NBRC 3775 / NCIMB 8073 / NRS 134)</name>
    <dbReference type="NCBI Taxonomy" id="446466"/>
    <lineage>
        <taxon>Bacteria</taxon>
        <taxon>Bacillati</taxon>
        <taxon>Actinomycetota</taxon>
        <taxon>Actinomycetes</taxon>
        <taxon>Micrococcales</taxon>
        <taxon>Cellulomonadaceae</taxon>
        <taxon>Cellulomonas</taxon>
    </lineage>
</organism>
<feature type="compositionally biased region" description="Low complexity" evidence="11">
    <location>
        <begin position="413"/>
        <end position="426"/>
    </location>
</feature>
<feature type="transmembrane region" description="Helical" evidence="12">
    <location>
        <begin position="285"/>
        <end position="304"/>
    </location>
</feature>
<feature type="transmembrane region" description="Helical" evidence="12">
    <location>
        <begin position="124"/>
        <end position="147"/>
    </location>
</feature>
<evidence type="ECO:0000256" key="5">
    <source>
        <dbReference type="ARBA" id="ARBA00022597"/>
    </source>
</evidence>
<feature type="transmembrane region" description="Helical" evidence="12">
    <location>
        <begin position="167"/>
        <end position="189"/>
    </location>
</feature>
<evidence type="ECO:0000256" key="2">
    <source>
        <dbReference type="ARBA" id="ARBA00022448"/>
    </source>
</evidence>
<feature type="transmembrane region" description="Helical" evidence="12">
    <location>
        <begin position="324"/>
        <end position="353"/>
    </location>
</feature>
<keyword evidence="6 12" id="KW-0812">Transmembrane</keyword>
<comment type="subcellular location">
    <subcellularLocation>
        <location evidence="1">Cell membrane</location>
        <topology evidence="1">Multi-pass membrane protein</topology>
    </subcellularLocation>
</comment>
<evidence type="ECO:0000256" key="1">
    <source>
        <dbReference type="ARBA" id="ARBA00004651"/>
    </source>
</evidence>
<accession>D5UCP5</accession>
<dbReference type="STRING" id="446466.Cfla_3403"/>
<evidence type="ECO:0000256" key="9">
    <source>
        <dbReference type="ARBA" id="ARBA00035611"/>
    </source>
</evidence>
<proteinExistence type="predicted"/>
<reference evidence="13 14" key="1">
    <citation type="journal article" date="2010" name="Stand. Genomic Sci.">
        <title>Complete genome sequence of Cellulomonas flavigena type strain (134).</title>
        <authorList>
            <person name="Abt B."/>
            <person name="Foster B."/>
            <person name="Lapidus A."/>
            <person name="Clum A."/>
            <person name="Sun H."/>
            <person name="Pukall R."/>
            <person name="Lucas S."/>
            <person name="Glavina Del Rio T."/>
            <person name="Nolan M."/>
            <person name="Tice H."/>
            <person name="Cheng J.F."/>
            <person name="Pitluck S."/>
            <person name="Liolios K."/>
            <person name="Ivanova N."/>
            <person name="Mavromatis K."/>
            <person name="Ovchinnikova G."/>
            <person name="Pati A."/>
            <person name="Goodwin L."/>
            <person name="Chen A."/>
            <person name="Palaniappan K."/>
            <person name="Land M."/>
            <person name="Hauser L."/>
            <person name="Chang Y.J."/>
            <person name="Jeffries C.D."/>
            <person name="Rohde M."/>
            <person name="Goker M."/>
            <person name="Woyke T."/>
            <person name="Bristow J."/>
            <person name="Eisen J.A."/>
            <person name="Markowitz V."/>
            <person name="Hugenholtz P."/>
            <person name="Kyrpides N.C."/>
            <person name="Klenk H.P."/>
        </authorList>
    </citation>
    <scope>NUCLEOTIDE SEQUENCE [LARGE SCALE GENOMIC DNA]</scope>
    <source>
        <strain evidence="14">ATCC 482 / DSM 20109 / BCRC 11376 / JCM 18109 / NBRC 3775 / NCIMB 8073 / NRS 134</strain>
    </source>
</reference>
<keyword evidence="14" id="KW-1185">Reference proteome</keyword>
<evidence type="ECO:0000256" key="6">
    <source>
        <dbReference type="ARBA" id="ARBA00022692"/>
    </source>
</evidence>
<dbReference type="CDD" id="cd06579">
    <property type="entry name" value="TM_PBP1_transp_AraH_like"/>
    <property type="match status" value="1"/>
</dbReference>
<dbReference type="OrthoDB" id="3468954at2"/>
<dbReference type="eggNOG" id="COG4214">
    <property type="taxonomic scope" value="Bacteria"/>
</dbReference>
<dbReference type="RefSeq" id="WP_013118609.1">
    <property type="nucleotide sequence ID" value="NC_014151.1"/>
</dbReference>
<keyword evidence="5" id="KW-0762">Sugar transport</keyword>
<name>D5UCP5_CELFN</name>
<dbReference type="KEGG" id="cfl:Cfla_3403"/>
<dbReference type="HOGENOM" id="CLU_028880_2_0_11"/>
<keyword evidence="7 12" id="KW-1133">Transmembrane helix</keyword>
<evidence type="ECO:0000256" key="7">
    <source>
        <dbReference type="ARBA" id="ARBA00022989"/>
    </source>
</evidence>
<evidence type="ECO:0000256" key="4">
    <source>
        <dbReference type="ARBA" id="ARBA00022519"/>
    </source>
</evidence>
<keyword evidence="2" id="KW-0813">Transport</keyword>
<protein>
    <recommendedName>
        <fullName evidence="10">Xylose transport system permease protein XylH</fullName>
    </recommendedName>
</protein>
<dbReference type="Proteomes" id="UP000000849">
    <property type="component" value="Chromosome"/>
</dbReference>
<keyword evidence="4" id="KW-0997">Cell inner membrane</keyword>
<feature type="transmembrane region" description="Helical" evidence="12">
    <location>
        <begin position="235"/>
        <end position="254"/>
    </location>
</feature>
<evidence type="ECO:0000313" key="14">
    <source>
        <dbReference type="Proteomes" id="UP000000849"/>
    </source>
</evidence>
<dbReference type="PANTHER" id="PTHR32196">
    <property type="entry name" value="ABC TRANSPORTER PERMEASE PROTEIN YPHD-RELATED-RELATED"/>
    <property type="match status" value="1"/>
</dbReference>
<evidence type="ECO:0000256" key="8">
    <source>
        <dbReference type="ARBA" id="ARBA00023136"/>
    </source>
</evidence>
<dbReference type="GO" id="GO:0022857">
    <property type="term" value="F:transmembrane transporter activity"/>
    <property type="evidence" value="ECO:0007669"/>
    <property type="project" value="InterPro"/>
</dbReference>
<dbReference type="AlphaFoldDB" id="D5UCP5"/>